<reference evidence="6 7" key="1">
    <citation type="submission" date="2015-04" db="EMBL/GenBank/DDBJ databases">
        <authorList>
            <person name="Heijne W.H."/>
            <person name="Fedorova N.D."/>
            <person name="Nierman W.C."/>
            <person name="Vollebregt A.W."/>
            <person name="Zhao Z."/>
            <person name="Wu L."/>
            <person name="Kumar M."/>
            <person name="Stam H."/>
            <person name="van den Berg M.A."/>
            <person name="Pel H.J."/>
        </authorList>
    </citation>
    <scope>NUCLEOTIDE SEQUENCE [LARGE SCALE GENOMIC DNA]</scope>
    <source>
        <strain evidence="6 7">CBS 393.64</strain>
    </source>
</reference>
<dbReference type="InterPro" id="IPR023584">
    <property type="entry name" value="Ribosome_recyc_fac_dom"/>
</dbReference>
<dbReference type="InterPro" id="IPR002661">
    <property type="entry name" value="Ribosome_recyc_fac"/>
</dbReference>
<sequence length="292" mass="32580">MLAHPSQRVCISRVNSLIPRAGSNIWRSSAPVHGHHSLTRNNRWWNPLKVSQRRVQEHPYSLVIVANATRLFTSSAPLSKKKDKSGKRSNDIDKTDTSPSSDPFDLTQLHNGITDALARFKDDLSKLRSGGRLNPEVIENVRVHLVKGSKETVKLGELAQVVPKGGRSVAIIVGEEDLVKPINSAIIASDLSLTPQPDPHNPLQLNVPIPPPTKDSREQTIKTAKAAMERAVNGVRNSRAVLHKRFQEMQKNKEARPDDIRRAHDQMEKVVEKGQKEIKDLFEAAKKAFEQT</sequence>
<keyword evidence="2" id="KW-0648">Protein biosynthesis</keyword>
<evidence type="ECO:0000256" key="2">
    <source>
        <dbReference type="ARBA" id="ARBA00022917"/>
    </source>
</evidence>
<dbReference type="Proteomes" id="UP000053958">
    <property type="component" value="Unassembled WGS sequence"/>
</dbReference>
<organism evidence="6 7">
    <name type="scientific">Rasamsonia emersonii (strain ATCC 16479 / CBS 393.64 / IMI 116815)</name>
    <dbReference type="NCBI Taxonomy" id="1408163"/>
    <lineage>
        <taxon>Eukaryota</taxon>
        <taxon>Fungi</taxon>
        <taxon>Dikarya</taxon>
        <taxon>Ascomycota</taxon>
        <taxon>Pezizomycotina</taxon>
        <taxon>Eurotiomycetes</taxon>
        <taxon>Eurotiomycetidae</taxon>
        <taxon>Eurotiales</taxon>
        <taxon>Trichocomaceae</taxon>
        <taxon>Rasamsonia</taxon>
    </lineage>
</organism>
<feature type="region of interest" description="Disordered" evidence="4">
    <location>
        <begin position="77"/>
        <end position="107"/>
    </location>
</feature>
<proteinExistence type="inferred from homology"/>
<accession>A0A0F4YII9</accession>
<evidence type="ECO:0000313" key="6">
    <source>
        <dbReference type="EMBL" id="KKA18039.1"/>
    </source>
</evidence>
<dbReference type="FunFam" id="3.30.1360.40:FF:000020">
    <property type="entry name" value="Similar to ribosome recycling factor"/>
    <property type="match status" value="1"/>
</dbReference>
<dbReference type="InterPro" id="IPR036191">
    <property type="entry name" value="RRF_sf"/>
</dbReference>
<dbReference type="SUPFAM" id="SSF55194">
    <property type="entry name" value="Ribosome recycling factor, RRF"/>
    <property type="match status" value="1"/>
</dbReference>
<dbReference type="Gene3D" id="1.10.132.20">
    <property type="entry name" value="Ribosome-recycling factor"/>
    <property type="match status" value="1"/>
</dbReference>
<keyword evidence="7" id="KW-1185">Reference proteome</keyword>
<dbReference type="Gene3D" id="3.30.1360.40">
    <property type="match status" value="1"/>
</dbReference>
<dbReference type="PANTHER" id="PTHR20982:SF3">
    <property type="entry name" value="MITOCHONDRIAL RIBOSOME RECYCLING FACTOR PSEUDO 1"/>
    <property type="match status" value="1"/>
</dbReference>
<evidence type="ECO:0000256" key="1">
    <source>
        <dbReference type="ARBA" id="ARBA00005912"/>
    </source>
</evidence>
<dbReference type="Pfam" id="PF01765">
    <property type="entry name" value="RRF"/>
    <property type="match status" value="1"/>
</dbReference>
<protein>
    <submittedName>
        <fullName evidence="6">Ribosome recycling factor</fullName>
    </submittedName>
</protein>
<evidence type="ECO:0000256" key="4">
    <source>
        <dbReference type="SAM" id="MobiDB-lite"/>
    </source>
</evidence>
<dbReference type="PANTHER" id="PTHR20982">
    <property type="entry name" value="RIBOSOME RECYCLING FACTOR"/>
    <property type="match status" value="1"/>
</dbReference>
<dbReference type="GO" id="GO:0006412">
    <property type="term" value="P:translation"/>
    <property type="evidence" value="ECO:0007669"/>
    <property type="project" value="UniProtKB-KW"/>
</dbReference>
<dbReference type="GO" id="GO:0043023">
    <property type="term" value="F:ribosomal large subunit binding"/>
    <property type="evidence" value="ECO:0007669"/>
    <property type="project" value="TreeGrafter"/>
</dbReference>
<evidence type="ECO:0000256" key="3">
    <source>
        <dbReference type="ARBA" id="ARBA00024909"/>
    </source>
</evidence>
<feature type="compositionally biased region" description="Basic and acidic residues" evidence="4">
    <location>
        <begin position="86"/>
        <end position="96"/>
    </location>
</feature>
<evidence type="ECO:0000313" key="7">
    <source>
        <dbReference type="Proteomes" id="UP000053958"/>
    </source>
</evidence>
<dbReference type="AlphaFoldDB" id="A0A0F4YII9"/>
<evidence type="ECO:0000259" key="5">
    <source>
        <dbReference type="Pfam" id="PF01765"/>
    </source>
</evidence>
<dbReference type="EMBL" id="LASV01000508">
    <property type="protein sequence ID" value="KKA18039.1"/>
    <property type="molecule type" value="Genomic_DNA"/>
</dbReference>
<comment type="caution">
    <text evidence="6">The sequence shown here is derived from an EMBL/GenBank/DDBJ whole genome shotgun (WGS) entry which is preliminary data.</text>
</comment>
<gene>
    <name evidence="6" type="ORF">T310_8011</name>
</gene>
<dbReference type="RefSeq" id="XP_013324651.1">
    <property type="nucleotide sequence ID" value="XM_013469197.1"/>
</dbReference>
<dbReference type="STRING" id="1408163.A0A0F4YII9"/>
<comment type="function">
    <text evidence="3">Necessary for protein synthesis in mitochondria. Functions as a ribosome recycling factor in mitochondria.</text>
</comment>
<dbReference type="GO" id="GO:0005739">
    <property type="term" value="C:mitochondrion"/>
    <property type="evidence" value="ECO:0007669"/>
    <property type="project" value="TreeGrafter"/>
</dbReference>
<name>A0A0F4YII9_RASE3</name>
<dbReference type="OrthoDB" id="407355at2759"/>
<feature type="domain" description="Ribosome recycling factor" evidence="5">
    <location>
        <begin position="120"/>
        <end position="288"/>
    </location>
</feature>
<comment type="similarity">
    <text evidence="1">Belongs to the RRF family.</text>
</comment>
<dbReference type="GeneID" id="25320276"/>